<proteinExistence type="predicted"/>
<dbReference type="SUPFAM" id="SSF52540">
    <property type="entry name" value="P-loop containing nucleoside triphosphate hydrolases"/>
    <property type="match status" value="1"/>
</dbReference>
<dbReference type="InterPro" id="IPR002789">
    <property type="entry name" value="HerA_central"/>
</dbReference>
<evidence type="ECO:0000259" key="2">
    <source>
        <dbReference type="Pfam" id="PF01935"/>
    </source>
</evidence>
<accession>A0A087D5V4</accession>
<gene>
    <name evidence="3" type="ORF">BISA_2265</name>
</gene>
<feature type="region of interest" description="Disordered" evidence="1">
    <location>
        <begin position="1"/>
        <end position="34"/>
    </location>
</feature>
<organism evidence="3 4">
    <name type="scientific">Bifidobacterium saguini DSM 23967</name>
    <dbReference type="NCBI Taxonomy" id="1437607"/>
    <lineage>
        <taxon>Bacteria</taxon>
        <taxon>Bacillati</taxon>
        <taxon>Actinomycetota</taxon>
        <taxon>Actinomycetes</taxon>
        <taxon>Bifidobacteriales</taxon>
        <taxon>Bifidobacteriaceae</taxon>
        <taxon>Bifidobacterium</taxon>
    </lineage>
</organism>
<dbReference type="RefSeq" id="WP_237746162.1">
    <property type="nucleotide sequence ID" value="NZ_JDUT01000001.1"/>
</dbReference>
<dbReference type="InterPro" id="IPR051162">
    <property type="entry name" value="T4SS_component"/>
</dbReference>
<dbReference type="NCBIfam" id="NF045971">
    <property type="entry name" value="conju_CD1110"/>
    <property type="match status" value="1"/>
</dbReference>
<name>A0A087D5V4_9BIFI</name>
<dbReference type="STRING" id="1437607.BISA_2265"/>
<dbReference type="EMBL" id="JGZN01000019">
    <property type="protein sequence ID" value="KFI90904.1"/>
    <property type="molecule type" value="Genomic_DNA"/>
</dbReference>
<dbReference type="PANTHER" id="PTHR30121:SF6">
    <property type="entry name" value="SLR6007 PROTEIN"/>
    <property type="match status" value="1"/>
</dbReference>
<feature type="region of interest" description="Disordered" evidence="1">
    <location>
        <begin position="885"/>
        <end position="904"/>
    </location>
</feature>
<comment type="caution">
    <text evidence="3">The sequence shown here is derived from an EMBL/GenBank/DDBJ whole genome shotgun (WGS) entry which is preliminary data.</text>
</comment>
<evidence type="ECO:0000256" key="1">
    <source>
        <dbReference type="SAM" id="MobiDB-lite"/>
    </source>
</evidence>
<dbReference type="Gene3D" id="1.10.8.730">
    <property type="match status" value="1"/>
</dbReference>
<dbReference type="InterPro" id="IPR027417">
    <property type="entry name" value="P-loop_NTPase"/>
</dbReference>
<dbReference type="Gene3D" id="3.40.50.300">
    <property type="entry name" value="P-loop containing nucleotide triphosphate hydrolases"/>
    <property type="match status" value="1"/>
</dbReference>
<dbReference type="Proteomes" id="UP000029066">
    <property type="component" value="Unassembled WGS sequence"/>
</dbReference>
<dbReference type="Pfam" id="PF01935">
    <property type="entry name" value="DUF87"/>
    <property type="match status" value="1"/>
</dbReference>
<dbReference type="AlphaFoldDB" id="A0A087D5V4"/>
<sequence>MSDISGGKAVKGNGKRHGKAGNRKTGNRRMPRSSKELLGYDSMLSNGIAFLGGDRWSVSLRISDINYQVATQDQQLDVVDRWGRFLNSVGENMGVQITVATRMLDPEEVTRSIAMPLQGDALDGLRGDFNRNVRRRLAGRSQGAVTDKYLTLTLRERDGERAVTLLNRAALRATAQLRSVGGCVGVRLDRQSRLAVLHGMLRHSVRFSFTEDGFLKSHGMSTKDYVAPLAVDVSDRRRLRLSSGTTEVWHQCLLVRDFPDYLSDQLVSSITDIKADITVGIHLSPRGKAEGLKLVNRTIAEMDMQAIDERRKNRKQHLPEDMLPHELQESMTQAGELRDDLEHNGDRLVDSLMIVDVSADSREHLDQTVRDVTAAIDGQSCVAETLAYMQVEGLNSVLPLGNPLPPMRRTLTTSSAAILVPFTSQELFEPGGVFHGANARTGNPLVIDRTKGMNGNGFVLGTTGSGKSQAAKNEITQIYLTRPDDDLIVIDPEREFTPLCTGLGGERVEIGESSRAHINALDIEYEDDSEGDPIRSKCASVLNMLGVLIGGQDGIDRMQRSLIDRTVIGMYREVREHPELGMPTLVTLHNRLAALDEPGARDAARALEIYATGSLNAFAHATDVNTSSRFLVYDVSGLGAELRTFGMLVVLDQIWNRVVRNRRLGRRTWLWVDEFHLLFSNRYAAEYFLRLYKRARKWGLCPTGITQNIEELLTNQDARLMLANSDFLLLLNQTATDADALCELLKLSDEQRAFFTGVQPGQGMAKSGTAFIPFDGRIDADSLLYRCTPRNSRIGSPNETRHLRLIPRHTQSRSAERHDSWLEIPSCRRALPWPSAGRAQTATNRHQEQWIRSIAPDRHNNRQRFGTWCEGNAVCTRITIDTNRDQRGRRPAVTNGPRKPNTRLRDRHYSHKTCRKRFNGACRGGKNGFGSYQTCEAFRQDRTIGCSGDQICCQSFDAGCKTGHTGSFSDRNGSEVQCRSIGINCGQHSISIGRGGGADGLQSAAVVHPHRCRRR</sequence>
<feature type="domain" description="Helicase HerA central" evidence="2">
    <location>
        <begin position="459"/>
        <end position="527"/>
    </location>
</feature>
<dbReference type="PANTHER" id="PTHR30121">
    <property type="entry name" value="UNCHARACTERIZED PROTEIN YJGR-RELATED"/>
    <property type="match status" value="1"/>
</dbReference>
<protein>
    <recommendedName>
        <fullName evidence="2">Helicase HerA central domain-containing protein</fullName>
    </recommendedName>
</protein>
<reference evidence="3 4" key="1">
    <citation type="submission" date="2014-03" db="EMBL/GenBank/DDBJ databases">
        <title>Genomics of Bifidobacteria.</title>
        <authorList>
            <person name="Ventura M."/>
            <person name="Milani C."/>
            <person name="Lugli G.A."/>
        </authorList>
    </citation>
    <scope>NUCLEOTIDE SEQUENCE [LARGE SCALE GENOMIC DNA]</scope>
    <source>
        <strain evidence="3 4">DSM 23967</strain>
    </source>
</reference>
<dbReference type="CDD" id="cd01127">
    <property type="entry name" value="TrwB_TraG_TraD_VirD4"/>
    <property type="match status" value="1"/>
</dbReference>
<evidence type="ECO:0000313" key="3">
    <source>
        <dbReference type="EMBL" id="KFI90904.1"/>
    </source>
</evidence>
<evidence type="ECO:0000313" key="4">
    <source>
        <dbReference type="Proteomes" id="UP000029066"/>
    </source>
</evidence>
<feature type="compositionally biased region" description="Basic residues" evidence="1">
    <location>
        <begin position="13"/>
        <end position="32"/>
    </location>
</feature>